<dbReference type="GO" id="GO:0042910">
    <property type="term" value="F:xenobiotic transmembrane transporter activity"/>
    <property type="evidence" value="ECO:0007669"/>
    <property type="project" value="TreeGrafter"/>
</dbReference>
<dbReference type="Gene3D" id="3.30.70.1430">
    <property type="entry name" value="Multidrug efflux transporter AcrB pore domain"/>
    <property type="match status" value="2"/>
</dbReference>
<dbReference type="FunFam" id="1.20.1640.10:FF:000001">
    <property type="entry name" value="Efflux pump membrane transporter"/>
    <property type="match status" value="1"/>
</dbReference>
<gene>
    <name evidence="10" type="ORF">DWE98_22680</name>
</gene>
<dbReference type="SUPFAM" id="SSF82866">
    <property type="entry name" value="Multidrug efflux transporter AcrB transmembrane domain"/>
    <property type="match status" value="2"/>
</dbReference>
<feature type="transmembrane region" description="Helical" evidence="9">
    <location>
        <begin position="979"/>
        <end position="1005"/>
    </location>
</feature>
<dbReference type="SUPFAM" id="SSF82693">
    <property type="entry name" value="Multidrug efflux transporter AcrB pore domain, PN1, PN2, PC1 and PC2 subdomains"/>
    <property type="match status" value="3"/>
</dbReference>
<comment type="caution">
    <text evidence="10">The sequence shown here is derived from an EMBL/GenBank/DDBJ whole genome shotgun (WGS) entry which is preliminary data.</text>
</comment>
<keyword evidence="7 9" id="KW-0472">Membrane</keyword>
<dbReference type="SUPFAM" id="SSF82714">
    <property type="entry name" value="Multidrug efflux transporter AcrB TolC docking domain, DN and DC subdomains"/>
    <property type="match status" value="2"/>
</dbReference>
<evidence type="ECO:0000256" key="9">
    <source>
        <dbReference type="SAM" id="Phobius"/>
    </source>
</evidence>
<reference evidence="11" key="1">
    <citation type="submission" date="2018-07" db="EMBL/GenBank/DDBJ databases">
        <authorList>
            <person name="Safronova V.I."/>
            <person name="Chirak E.R."/>
            <person name="Sazanova A.L."/>
        </authorList>
    </citation>
    <scope>NUCLEOTIDE SEQUENCE [LARGE SCALE GENOMIC DNA]</scope>
    <source>
        <strain evidence="11">RCAM04685</strain>
    </source>
</reference>
<dbReference type="RefSeq" id="WP_114831592.1">
    <property type="nucleotide sequence ID" value="NZ_QQTO01000037.1"/>
</dbReference>
<dbReference type="InterPro" id="IPR001036">
    <property type="entry name" value="Acrflvin-R"/>
</dbReference>
<evidence type="ECO:0000256" key="6">
    <source>
        <dbReference type="ARBA" id="ARBA00022989"/>
    </source>
</evidence>
<evidence type="ECO:0000313" key="10">
    <source>
        <dbReference type="EMBL" id="RDJ20776.1"/>
    </source>
</evidence>
<keyword evidence="11" id="KW-1185">Reference proteome</keyword>
<feature type="transmembrane region" description="Helical" evidence="9">
    <location>
        <begin position="876"/>
        <end position="896"/>
    </location>
</feature>
<dbReference type="GO" id="GO:0005886">
    <property type="term" value="C:plasma membrane"/>
    <property type="evidence" value="ECO:0007669"/>
    <property type="project" value="UniProtKB-SubCell"/>
</dbReference>
<dbReference type="OrthoDB" id="9806532at2"/>
<proteinExistence type="predicted"/>
<dbReference type="PANTHER" id="PTHR32063:SF14">
    <property type="entry name" value="BLL4319 PROTEIN"/>
    <property type="match status" value="1"/>
</dbReference>
<evidence type="ECO:0000256" key="8">
    <source>
        <dbReference type="SAM" id="MobiDB-lite"/>
    </source>
</evidence>
<keyword evidence="3" id="KW-1003">Cell membrane</keyword>
<keyword evidence="6 9" id="KW-1133">Transmembrane helix</keyword>
<dbReference type="Pfam" id="PF00873">
    <property type="entry name" value="ACR_tran"/>
    <property type="match status" value="1"/>
</dbReference>
<feature type="transmembrane region" description="Helical" evidence="9">
    <location>
        <begin position="848"/>
        <end position="869"/>
    </location>
</feature>
<feature type="transmembrane region" description="Helical" evidence="9">
    <location>
        <begin position="386"/>
        <end position="406"/>
    </location>
</feature>
<dbReference type="AlphaFoldDB" id="A0A370L0Z6"/>
<feature type="transmembrane region" description="Helical" evidence="9">
    <location>
        <begin position="427"/>
        <end position="446"/>
    </location>
</feature>
<evidence type="ECO:0000256" key="4">
    <source>
        <dbReference type="ARBA" id="ARBA00022519"/>
    </source>
</evidence>
<evidence type="ECO:0000256" key="3">
    <source>
        <dbReference type="ARBA" id="ARBA00022475"/>
    </source>
</evidence>
<dbReference type="Gene3D" id="3.30.70.1440">
    <property type="entry name" value="Multidrug efflux transporter AcrB pore domain"/>
    <property type="match status" value="1"/>
</dbReference>
<keyword evidence="4" id="KW-0997">Cell inner membrane</keyword>
<keyword evidence="5 9" id="KW-0812">Transmembrane</keyword>
<dbReference type="Gene3D" id="1.20.1640.10">
    <property type="entry name" value="Multidrug efflux transporter AcrB transmembrane domain"/>
    <property type="match status" value="2"/>
</dbReference>
<evidence type="ECO:0000256" key="1">
    <source>
        <dbReference type="ARBA" id="ARBA00004429"/>
    </source>
</evidence>
<dbReference type="PRINTS" id="PR00702">
    <property type="entry name" value="ACRIFLAVINRP"/>
</dbReference>
<evidence type="ECO:0000313" key="11">
    <source>
        <dbReference type="Proteomes" id="UP000255207"/>
    </source>
</evidence>
<evidence type="ECO:0000256" key="5">
    <source>
        <dbReference type="ARBA" id="ARBA00022692"/>
    </source>
</evidence>
<sequence>MSLFALFVRRPVLSTVLSLLVVLIGFVSYTRLTVREYPNIDEPIVSVQTTYRGASAEIIETQVTQILENSIAGIEGIEIISSTSRQERSNISVRFRPSVNPDVAASDVRDRVSRVRGRLPDEIDEPIIAKVEADAQPVMYLSLTSTRHSPLELTDFADRFIADRVQNVTGVAEVRIIGQRQYAMRIWLDRARMAAYNVTTQEIEAALEAQNVEIPSGRIESNSREFTVLSQTSLVTPEQFQQIVIKDVNNFPVKLRDVAKVELGAREERNAAWFSGNPSVTIGIVKQATANPLDVSAGIITALPEITEDLPDGMAIATSYDTSIFIDRSIAAVYSTIGEAVVLVVLIIFIFLRSVRATLIPLVTIPVSLIGAFALMYMLGFTVNTLTLLSMVLAIGLVVDDAIVVLENVHRHVEEGMEPNKAAIKGINEIAFAVVAMTLTLVAVYAPMAFSTGRTGKLFIEFALTLAGAVLVSGFVALTLTPMMCAKLLRHSDKHSWVYNLLESGFEGLARGYRASLRGALAVRPLIVLIALCVAGSSYFLFTNLRSELAPVEDRGTINGIGVSPEGATLSFTADYARQVENYFKNIPEVENYLVIVGFPDVTRAIAFARLKPWEQRHRKQQDLVAEINKGLSQIPGIRLFATNPPSLGASGGANTKPVEFVLRSSEPYAQIKDYVDQVIAEASKSPAMTNLESNLILDKPQIKVSIDRQRASDLGVGVDIIGRTMETLLGGRQVTRFNMNGEQYDVVLQVAGSDRATPQALQSIYLRGRNGAVVQLSSLVSVEENVAPKELIRFNQLRSATITAVPAPGYSLGDCLTVLEQAAAKVLPKTVQIDYSGQSREFKQSGASIFMVFLLALGFIYLVLAAQFESFVDPIVIMVSVPLSLTGALAALYYSGGTLNVYSQIGLITLVGLITKHGILILEFTNQLREEGQELRDALVNAAELRLRPILMTTGAMVLGAVPLALAHGAGAESRSQIGWVIVGGMTFGTLLTLYVVPVVYTYLARKERPVHGEDEAHGHGHPPASHPAPAE</sequence>
<dbReference type="Gene3D" id="3.30.70.1320">
    <property type="entry name" value="Multidrug efflux transporter AcrB pore domain like"/>
    <property type="match status" value="1"/>
</dbReference>
<dbReference type="PANTHER" id="PTHR32063">
    <property type="match status" value="1"/>
</dbReference>
<feature type="region of interest" description="Disordered" evidence="8">
    <location>
        <begin position="1013"/>
        <end position="1033"/>
    </location>
</feature>
<organism evidence="10 11">
    <name type="scientific">Bosea caraganae</name>
    <dbReference type="NCBI Taxonomy" id="2763117"/>
    <lineage>
        <taxon>Bacteria</taxon>
        <taxon>Pseudomonadati</taxon>
        <taxon>Pseudomonadota</taxon>
        <taxon>Alphaproteobacteria</taxon>
        <taxon>Hyphomicrobiales</taxon>
        <taxon>Boseaceae</taxon>
        <taxon>Bosea</taxon>
    </lineage>
</organism>
<dbReference type="Proteomes" id="UP000255207">
    <property type="component" value="Unassembled WGS sequence"/>
</dbReference>
<comment type="subcellular location">
    <subcellularLocation>
        <location evidence="1">Cell inner membrane</location>
        <topology evidence="1">Multi-pass membrane protein</topology>
    </subcellularLocation>
</comment>
<feature type="transmembrane region" description="Helical" evidence="9">
    <location>
        <begin position="458"/>
        <end position="480"/>
    </location>
</feature>
<dbReference type="EMBL" id="QQTP01000015">
    <property type="protein sequence ID" value="RDJ20776.1"/>
    <property type="molecule type" value="Genomic_DNA"/>
</dbReference>
<accession>A0A370L0Z6</accession>
<feature type="transmembrane region" description="Helical" evidence="9">
    <location>
        <begin position="359"/>
        <end position="380"/>
    </location>
</feature>
<dbReference type="InterPro" id="IPR027463">
    <property type="entry name" value="AcrB_DN_DC_subdom"/>
</dbReference>
<dbReference type="Gene3D" id="3.30.2090.10">
    <property type="entry name" value="Multidrug efflux transporter AcrB TolC docking domain, DN and DC subdomains"/>
    <property type="match status" value="2"/>
</dbReference>
<protein>
    <submittedName>
        <fullName evidence="10">AcrB/AcrD/AcrF family protein</fullName>
    </submittedName>
</protein>
<feature type="transmembrane region" description="Helical" evidence="9">
    <location>
        <begin position="902"/>
        <end position="925"/>
    </location>
</feature>
<evidence type="ECO:0000256" key="2">
    <source>
        <dbReference type="ARBA" id="ARBA00022448"/>
    </source>
</evidence>
<evidence type="ECO:0000256" key="7">
    <source>
        <dbReference type="ARBA" id="ARBA00023136"/>
    </source>
</evidence>
<feature type="transmembrane region" description="Helical" evidence="9">
    <location>
        <begin position="946"/>
        <end position="967"/>
    </location>
</feature>
<feature type="transmembrane region" description="Helical" evidence="9">
    <location>
        <begin position="12"/>
        <end position="29"/>
    </location>
</feature>
<keyword evidence="2" id="KW-0813">Transport</keyword>
<name>A0A370L0Z6_9HYPH</name>
<feature type="transmembrane region" description="Helical" evidence="9">
    <location>
        <begin position="331"/>
        <end position="352"/>
    </location>
</feature>
<feature type="transmembrane region" description="Helical" evidence="9">
    <location>
        <begin position="521"/>
        <end position="542"/>
    </location>
</feature>